<dbReference type="SUPFAM" id="SSF81345">
    <property type="entry name" value="ABC transporter involved in vitamin B12 uptake, BtuC"/>
    <property type="match status" value="1"/>
</dbReference>
<dbReference type="RefSeq" id="WP_346336825.1">
    <property type="nucleotide sequence ID" value="NZ_JBBYXI010000002.1"/>
</dbReference>
<comment type="subcellular location">
    <subcellularLocation>
        <location evidence="1">Cell membrane</location>
        <topology evidence="1">Multi-pass membrane protein</topology>
    </subcellularLocation>
</comment>
<keyword evidence="3" id="KW-0813">Transport</keyword>
<evidence type="ECO:0000256" key="6">
    <source>
        <dbReference type="ARBA" id="ARBA00022989"/>
    </source>
</evidence>
<evidence type="ECO:0000256" key="2">
    <source>
        <dbReference type="ARBA" id="ARBA00007935"/>
    </source>
</evidence>
<protein>
    <submittedName>
        <fullName evidence="9">Iron ABC transporter permease</fullName>
    </submittedName>
</protein>
<dbReference type="PANTHER" id="PTHR30472">
    <property type="entry name" value="FERRIC ENTEROBACTIN TRANSPORT SYSTEM PERMEASE PROTEIN"/>
    <property type="match status" value="1"/>
</dbReference>
<feature type="transmembrane region" description="Helical" evidence="8">
    <location>
        <begin position="112"/>
        <end position="130"/>
    </location>
</feature>
<sequence length="363" mass="37689">MSQTLSTTYERSGRSHFMGALRCPVILASLTIFTLFLSILSLGIGAMSIPPSQVFYVLYEGLLGQSDLQGNSLVILQIRLPRILMALLCGAALSVSGALMQGLFRNPLADPGIIGVSAGASLAAAFIIVIGDTLLASFIGPLPFFALPVAAFIGALLAVLLLSAVSIKHGQLSVVTMLLAGIAFSALAGACLGLLSYISDDRQLRDITFWTMGSISGASWIKVAAVAPFILPILIMVPLLARGLNALSLGEAEAFHLGIPVQRIKVFTILCVAIAVGAAVAACGLIGFVGIVVPHILRIAFGADHRLLLPASAIAGAALLVCADSIARTIVAPAELPIGILTALIGAPFFMWLLLGKQRSMLQ</sequence>
<keyword evidence="4" id="KW-1003">Cell membrane</keyword>
<dbReference type="InterPro" id="IPR000522">
    <property type="entry name" value="ABC_transptr_permease_BtuC"/>
</dbReference>
<keyword evidence="5 8" id="KW-0812">Transmembrane</keyword>
<accession>A0ABV0BMN2</accession>
<evidence type="ECO:0000313" key="9">
    <source>
        <dbReference type="EMBL" id="MEN3930800.1"/>
    </source>
</evidence>
<feature type="transmembrane region" description="Helical" evidence="8">
    <location>
        <begin position="219"/>
        <end position="241"/>
    </location>
</feature>
<name>A0ABV0BMN2_9HYPH</name>
<evidence type="ECO:0000256" key="4">
    <source>
        <dbReference type="ARBA" id="ARBA00022475"/>
    </source>
</evidence>
<comment type="similarity">
    <text evidence="2">Belongs to the binding-protein-dependent transport system permease family. FecCD subfamily.</text>
</comment>
<proteinExistence type="inferred from homology"/>
<evidence type="ECO:0000256" key="8">
    <source>
        <dbReference type="SAM" id="Phobius"/>
    </source>
</evidence>
<dbReference type="Gene3D" id="1.10.3470.10">
    <property type="entry name" value="ABC transporter involved in vitamin B12 uptake, BtuC"/>
    <property type="match status" value="1"/>
</dbReference>
<keyword evidence="7 8" id="KW-0472">Membrane</keyword>
<feature type="transmembrane region" description="Helical" evidence="8">
    <location>
        <begin position="21"/>
        <end position="44"/>
    </location>
</feature>
<dbReference type="CDD" id="cd06550">
    <property type="entry name" value="TM_ABC_iron-siderophores_like"/>
    <property type="match status" value="1"/>
</dbReference>
<evidence type="ECO:0000256" key="1">
    <source>
        <dbReference type="ARBA" id="ARBA00004651"/>
    </source>
</evidence>
<dbReference type="InterPro" id="IPR037294">
    <property type="entry name" value="ABC_BtuC-like"/>
</dbReference>
<evidence type="ECO:0000256" key="5">
    <source>
        <dbReference type="ARBA" id="ARBA00022692"/>
    </source>
</evidence>
<comment type="caution">
    <text evidence="9">The sequence shown here is derived from an EMBL/GenBank/DDBJ whole genome shotgun (WGS) entry which is preliminary data.</text>
</comment>
<dbReference type="PANTHER" id="PTHR30472:SF25">
    <property type="entry name" value="ABC TRANSPORTER PERMEASE PROTEIN MJ0876-RELATED"/>
    <property type="match status" value="1"/>
</dbReference>
<organism evidence="9 10">
    <name type="scientific">Hohaiivirga grylli</name>
    <dbReference type="NCBI Taxonomy" id="3133970"/>
    <lineage>
        <taxon>Bacteria</taxon>
        <taxon>Pseudomonadati</taxon>
        <taxon>Pseudomonadota</taxon>
        <taxon>Alphaproteobacteria</taxon>
        <taxon>Hyphomicrobiales</taxon>
        <taxon>Methylobacteriaceae</taxon>
        <taxon>Hohaiivirga</taxon>
    </lineage>
</organism>
<feature type="transmembrane region" description="Helical" evidence="8">
    <location>
        <begin position="177"/>
        <end position="198"/>
    </location>
</feature>
<keyword evidence="6 8" id="KW-1133">Transmembrane helix</keyword>
<gene>
    <name evidence="9" type="ORF">WJT86_06975</name>
</gene>
<dbReference type="Pfam" id="PF01032">
    <property type="entry name" value="FecCD"/>
    <property type="match status" value="1"/>
</dbReference>
<keyword evidence="10" id="KW-1185">Reference proteome</keyword>
<reference evidence="9 10" key="1">
    <citation type="submission" date="2024-04" db="EMBL/GenBank/DDBJ databases">
        <title>A novel species isolated from cricket.</title>
        <authorList>
            <person name="Wang H.-C."/>
        </authorList>
    </citation>
    <scope>NUCLEOTIDE SEQUENCE [LARGE SCALE GENOMIC DNA]</scope>
    <source>
        <strain evidence="9 10">WL0021</strain>
    </source>
</reference>
<feature type="transmembrane region" description="Helical" evidence="8">
    <location>
        <begin position="266"/>
        <end position="295"/>
    </location>
</feature>
<feature type="transmembrane region" description="Helical" evidence="8">
    <location>
        <begin position="83"/>
        <end position="100"/>
    </location>
</feature>
<feature type="transmembrane region" description="Helical" evidence="8">
    <location>
        <begin position="142"/>
        <end position="165"/>
    </location>
</feature>
<evidence type="ECO:0000256" key="7">
    <source>
        <dbReference type="ARBA" id="ARBA00023136"/>
    </source>
</evidence>
<dbReference type="EMBL" id="JBBYXI010000002">
    <property type="protein sequence ID" value="MEN3930800.1"/>
    <property type="molecule type" value="Genomic_DNA"/>
</dbReference>
<feature type="transmembrane region" description="Helical" evidence="8">
    <location>
        <begin position="307"/>
        <end position="330"/>
    </location>
</feature>
<evidence type="ECO:0000256" key="3">
    <source>
        <dbReference type="ARBA" id="ARBA00022448"/>
    </source>
</evidence>
<evidence type="ECO:0000313" key="10">
    <source>
        <dbReference type="Proteomes" id="UP001418637"/>
    </source>
</evidence>
<feature type="transmembrane region" description="Helical" evidence="8">
    <location>
        <begin position="336"/>
        <end position="355"/>
    </location>
</feature>
<dbReference type="Proteomes" id="UP001418637">
    <property type="component" value="Unassembled WGS sequence"/>
</dbReference>